<dbReference type="HOGENOM" id="CLU_1841941_0_0_9"/>
<keyword evidence="1" id="KW-1133">Transmembrane helix</keyword>
<feature type="transmembrane region" description="Helical" evidence="1">
    <location>
        <begin position="6"/>
        <end position="22"/>
    </location>
</feature>
<reference evidence="2 3" key="1">
    <citation type="submission" date="2011-02" db="EMBL/GenBank/DDBJ databases">
        <authorList>
            <person name="Muzny D."/>
            <person name="Qin X."/>
            <person name="Deng J."/>
            <person name="Jiang H."/>
            <person name="Liu Y."/>
            <person name="Qu J."/>
            <person name="Song X.-Z."/>
            <person name="Zhang L."/>
            <person name="Thornton R."/>
            <person name="Coyle M."/>
            <person name="Francisco L."/>
            <person name="Jackson L."/>
            <person name="Javaid M."/>
            <person name="Korchina V."/>
            <person name="Kovar C."/>
            <person name="Mata R."/>
            <person name="Mathew T."/>
            <person name="Ngo R."/>
            <person name="Nguyen L."/>
            <person name="Nguyen N."/>
            <person name="Okwuonu G."/>
            <person name="Ongeri F."/>
            <person name="Pham C."/>
            <person name="Simmons D."/>
            <person name="Wilczek-Boney K."/>
            <person name="Hale W."/>
            <person name="Jakkamsetti A."/>
            <person name="Pham P."/>
            <person name="Ruth R."/>
            <person name="San Lucas F."/>
            <person name="Warren J."/>
            <person name="Zhang J."/>
            <person name="Zhao Z."/>
            <person name="Zhou C."/>
            <person name="Zhu D."/>
            <person name="Lee S."/>
            <person name="Bess C."/>
            <person name="Blankenburg K."/>
            <person name="Forbes L."/>
            <person name="Fu Q."/>
            <person name="Gubbala S."/>
            <person name="Hirani K."/>
            <person name="Jayaseelan J.C."/>
            <person name="Lara F."/>
            <person name="Munidasa M."/>
            <person name="Palculict T."/>
            <person name="Patil S."/>
            <person name="Pu L.-L."/>
            <person name="Saada N."/>
            <person name="Tang L."/>
            <person name="Weissenberger G."/>
            <person name="Zhu Y."/>
            <person name="Hemphill L."/>
            <person name="Shang Y."/>
            <person name="Youmans B."/>
            <person name="Ayvaz T."/>
            <person name="Ross M."/>
            <person name="Santibanez J."/>
            <person name="Aqrawi P."/>
            <person name="Gross S."/>
            <person name="Joshi V."/>
            <person name="Fowler G."/>
            <person name="Nazareth L."/>
            <person name="Reid J."/>
            <person name="Worley K."/>
            <person name="Petrosino J."/>
            <person name="Highlander S."/>
            <person name="Gibbs R."/>
        </authorList>
    </citation>
    <scope>NUCLEOTIDE SEQUENCE [LARGE SCALE GENOMIC DNA]</scope>
    <source>
        <strain evidence="2 3">DSM 19965</strain>
    </source>
</reference>
<keyword evidence="1" id="KW-0812">Transmembrane</keyword>
<dbReference type="Proteomes" id="UP000003503">
    <property type="component" value="Unassembled WGS sequence"/>
</dbReference>
<dbReference type="EMBL" id="AFBB01000002">
    <property type="protein sequence ID" value="EGF16688.1"/>
    <property type="molecule type" value="Genomic_DNA"/>
</dbReference>
<protein>
    <submittedName>
        <fullName evidence="2">Uncharacterized protein</fullName>
    </submittedName>
</protein>
<dbReference type="STRING" id="888062.HMPREF9083_0164"/>
<sequence length="139" mass="17053">MSTEMVIAIFIWLAFVFVNGYIKKNKNSENKEKESYEIKNYGKNYDYEKVRNIIKKSWDKTSEQKQEEKQKEKNIYNFVEKDKFKEEKRNYVNLQILNNNEINSHKNKKINLKKWIVYDSIFNEPRSKRPFIAQKRVER</sequence>
<keyword evidence="3" id="KW-1185">Reference proteome</keyword>
<dbReference type="AlphaFoldDB" id="F2BVE7"/>
<organism evidence="2 3">
    <name type="scientific">Dialister micraerophilus DSM 19965</name>
    <dbReference type="NCBI Taxonomy" id="888062"/>
    <lineage>
        <taxon>Bacteria</taxon>
        <taxon>Bacillati</taxon>
        <taxon>Bacillota</taxon>
        <taxon>Negativicutes</taxon>
        <taxon>Veillonellales</taxon>
        <taxon>Veillonellaceae</taxon>
        <taxon>Dialister</taxon>
    </lineage>
</organism>
<proteinExistence type="predicted"/>
<name>F2BVE7_9FIRM</name>
<evidence type="ECO:0000313" key="2">
    <source>
        <dbReference type="EMBL" id="EGF16688.1"/>
    </source>
</evidence>
<keyword evidence="1" id="KW-0472">Membrane</keyword>
<evidence type="ECO:0000313" key="3">
    <source>
        <dbReference type="Proteomes" id="UP000003503"/>
    </source>
</evidence>
<dbReference type="RefSeq" id="WP_007555474.1">
    <property type="nucleotide sequence ID" value="NZ_GL878519.1"/>
</dbReference>
<accession>F2BVE7</accession>
<gene>
    <name evidence="2" type="ORF">HMPREF9083_0164</name>
</gene>
<evidence type="ECO:0000256" key="1">
    <source>
        <dbReference type="SAM" id="Phobius"/>
    </source>
</evidence>
<comment type="caution">
    <text evidence="2">The sequence shown here is derived from an EMBL/GenBank/DDBJ whole genome shotgun (WGS) entry which is preliminary data.</text>
</comment>